<dbReference type="AlphaFoldDB" id="A0A2R3J2X2"/>
<keyword evidence="3" id="KW-1185">Reference proteome</keyword>
<proteinExistence type="predicted"/>
<feature type="region of interest" description="Disordered" evidence="1">
    <location>
        <begin position="1"/>
        <end position="46"/>
    </location>
</feature>
<evidence type="ECO:0000256" key="1">
    <source>
        <dbReference type="SAM" id="MobiDB-lite"/>
    </source>
</evidence>
<evidence type="ECO:0000313" key="3">
    <source>
        <dbReference type="Proteomes" id="UP000238390"/>
    </source>
</evidence>
<dbReference type="EMBL" id="CP027169">
    <property type="protein sequence ID" value="AVK08483.1"/>
    <property type="molecule type" value="Genomic_DNA"/>
</dbReference>
<sequence>MHSRSSSFAGPPSNGGRCRHVGARRGPAPETGSLVTVPGAPGKDAGGALSYRVRCRRPPLRSVPPPRFGQRAHRSVVSMALRIFQSARRAQPIGARSAYFPRFRRRYPYRTVKTTQPGHLPVTAGWQLPTPTSD</sequence>
<protein>
    <submittedName>
        <fullName evidence="2">Uncharacterized protein</fullName>
    </submittedName>
</protein>
<evidence type="ECO:0000313" key="2">
    <source>
        <dbReference type="EMBL" id="AVK08483.1"/>
    </source>
</evidence>
<organism evidence="2 3">
    <name type="scientific">Pseudomonas paraeruginosa</name>
    <dbReference type="NCBI Taxonomy" id="2994495"/>
    <lineage>
        <taxon>Bacteria</taxon>
        <taxon>Pseudomonadati</taxon>
        <taxon>Pseudomonadota</taxon>
        <taxon>Gammaproteobacteria</taxon>
        <taxon>Pseudomonadales</taxon>
        <taxon>Pseudomonadaceae</taxon>
        <taxon>Pseudomonas</taxon>
    </lineage>
</organism>
<gene>
    <name evidence="2" type="ORF">CSB93_3001</name>
</gene>
<reference evidence="2 3" key="1">
    <citation type="submission" date="2018-02" db="EMBL/GenBank/DDBJ databases">
        <title>FDA/CDC Antimicrobial Resistant Isolate Bank Genome Sequencing.</title>
        <authorList>
            <person name="Benahmed F.H."/>
            <person name="Lutgring J.D."/>
            <person name="Yoo B."/>
            <person name="Machado M."/>
            <person name="Brown A."/>
            <person name="McAllister G."/>
            <person name="Perry A."/>
            <person name="Halpin A.L."/>
            <person name="Vavikolanu K."/>
            <person name="Ott S."/>
            <person name="Zhao X."/>
            <person name="Tallon L.J."/>
            <person name="Sadzewicz L."/>
            <person name="Aluvathingal J."/>
            <person name="Nadendla S."/>
            <person name="Voskania-kordi A."/>
            <person name="Simonyan V."/>
            <person name="Patel J."/>
            <person name="Shawar R.M."/>
        </authorList>
    </citation>
    <scope>NUCLEOTIDE SEQUENCE [LARGE SCALE GENOMIC DNA]</scope>
    <source>
        <strain evidence="2 3">AR_0356</strain>
    </source>
</reference>
<accession>A0A2R3J2X2</accession>
<name>A0A2R3J2X2_9PSED</name>
<dbReference type="Proteomes" id="UP000238390">
    <property type="component" value="Chromosome"/>
</dbReference>